<dbReference type="AlphaFoldDB" id="T1C405"/>
<feature type="domain" description="ABC transporter" evidence="3">
    <location>
        <begin position="8"/>
        <end position="60"/>
    </location>
</feature>
<proteinExistence type="predicted"/>
<dbReference type="SUPFAM" id="SSF52540">
    <property type="entry name" value="P-loop containing nucleoside triphosphate hydrolases"/>
    <property type="match status" value="1"/>
</dbReference>
<dbReference type="PANTHER" id="PTHR42794:SF1">
    <property type="entry name" value="HEMIN IMPORT ATP-BINDING PROTEIN HMUV"/>
    <property type="match status" value="1"/>
</dbReference>
<dbReference type="Gene3D" id="3.40.50.300">
    <property type="entry name" value="P-loop containing nucleotide triphosphate hydrolases"/>
    <property type="match status" value="1"/>
</dbReference>
<sequence>WESEGEEDHRAVDRALAAVDLSVAPERGVLELSGGERQRALMARVLASEAPFLLLDEPTAHLDIGHQIDLLERVRSLCHREQMVALVALHDLNLAARFADRIVTLHRGRLVADGPVESILSPELLREVWGIVAELKRDPASGLPYLLPTLPGPVTRSTGSSFEGVVHVVGGGGAARGILQRLHEEGFLLSLGAVHLFDSDSELARDLGIPA</sequence>
<name>T1C405_9ZZZZ</name>
<protein>
    <submittedName>
        <fullName evidence="4">Iron chelate uptake ABC transporter, FeCT family, ATP-binding protein</fullName>
    </submittedName>
</protein>
<dbReference type="SMR" id="T1C405"/>
<organism evidence="4">
    <name type="scientific">mine drainage metagenome</name>
    <dbReference type="NCBI Taxonomy" id="410659"/>
    <lineage>
        <taxon>unclassified sequences</taxon>
        <taxon>metagenomes</taxon>
        <taxon>ecological metagenomes</taxon>
    </lineage>
</organism>
<evidence type="ECO:0000256" key="2">
    <source>
        <dbReference type="ARBA" id="ARBA00022967"/>
    </source>
</evidence>
<accession>T1C405</accession>
<dbReference type="EMBL" id="AUZX01000852">
    <property type="protein sequence ID" value="EQD80216.1"/>
    <property type="molecule type" value="Genomic_DNA"/>
</dbReference>
<evidence type="ECO:0000259" key="3">
    <source>
        <dbReference type="Pfam" id="PF00005"/>
    </source>
</evidence>
<reference evidence="4" key="2">
    <citation type="journal article" date="2014" name="ISME J.">
        <title>Microbial stratification in low pH oxic and suboxic macroscopic growths along an acid mine drainage.</title>
        <authorList>
            <person name="Mendez-Garcia C."/>
            <person name="Mesa V."/>
            <person name="Sprenger R.R."/>
            <person name="Richter M."/>
            <person name="Diez M.S."/>
            <person name="Solano J."/>
            <person name="Bargiela R."/>
            <person name="Golyshina O.V."/>
            <person name="Manteca A."/>
            <person name="Ramos J.L."/>
            <person name="Gallego J.R."/>
            <person name="Llorente I."/>
            <person name="Martins Dos Santos V.A."/>
            <person name="Jensen O.N."/>
            <person name="Pelaez A.I."/>
            <person name="Sanchez J."/>
            <person name="Ferrer M."/>
        </authorList>
    </citation>
    <scope>NUCLEOTIDE SEQUENCE</scope>
</reference>
<dbReference type="Pfam" id="PF00005">
    <property type="entry name" value="ABC_tran"/>
    <property type="match status" value="1"/>
</dbReference>
<feature type="non-terminal residue" evidence="4">
    <location>
        <position position="211"/>
    </location>
</feature>
<reference evidence="4" key="1">
    <citation type="submission" date="2013-08" db="EMBL/GenBank/DDBJ databases">
        <authorList>
            <person name="Mendez C."/>
            <person name="Richter M."/>
            <person name="Ferrer M."/>
            <person name="Sanchez J."/>
        </authorList>
    </citation>
    <scope>NUCLEOTIDE SEQUENCE</scope>
</reference>
<evidence type="ECO:0000313" key="4">
    <source>
        <dbReference type="EMBL" id="EQD80216.1"/>
    </source>
</evidence>
<dbReference type="InterPro" id="IPR027417">
    <property type="entry name" value="P-loop_NTPase"/>
</dbReference>
<evidence type="ECO:0000256" key="1">
    <source>
        <dbReference type="ARBA" id="ARBA00022448"/>
    </source>
</evidence>
<keyword evidence="4" id="KW-0547">Nucleotide-binding</keyword>
<keyword evidence="1" id="KW-0813">Transport</keyword>
<keyword evidence="4" id="KW-0067">ATP-binding</keyword>
<feature type="non-terminal residue" evidence="4">
    <location>
        <position position="1"/>
    </location>
</feature>
<dbReference type="GO" id="GO:0005524">
    <property type="term" value="F:ATP binding"/>
    <property type="evidence" value="ECO:0007669"/>
    <property type="project" value="UniProtKB-KW"/>
</dbReference>
<dbReference type="InterPro" id="IPR003439">
    <property type="entry name" value="ABC_transporter-like_ATP-bd"/>
</dbReference>
<keyword evidence="2" id="KW-1278">Translocase</keyword>
<dbReference type="GO" id="GO:0016887">
    <property type="term" value="F:ATP hydrolysis activity"/>
    <property type="evidence" value="ECO:0007669"/>
    <property type="project" value="InterPro"/>
</dbReference>
<dbReference type="PANTHER" id="PTHR42794">
    <property type="entry name" value="HEMIN IMPORT ATP-BINDING PROTEIN HMUV"/>
    <property type="match status" value="1"/>
</dbReference>
<comment type="caution">
    <text evidence="4">The sequence shown here is derived from an EMBL/GenBank/DDBJ whole genome shotgun (WGS) entry which is preliminary data.</text>
</comment>
<gene>
    <name evidence="4" type="ORF">B1A_01123</name>
</gene>